<dbReference type="InterPro" id="IPR018391">
    <property type="entry name" value="PQQ_b-propeller_rpt"/>
</dbReference>
<gene>
    <name evidence="5" type="ORF">METZ01_LOCUS85386</name>
</gene>
<evidence type="ECO:0000256" key="1">
    <source>
        <dbReference type="ARBA" id="ARBA00001931"/>
    </source>
</evidence>
<reference evidence="5" key="1">
    <citation type="submission" date="2018-05" db="EMBL/GenBank/DDBJ databases">
        <authorList>
            <person name="Lanie J.A."/>
            <person name="Ng W.-L."/>
            <person name="Kazmierczak K.M."/>
            <person name="Andrzejewski T.M."/>
            <person name="Davidsen T.M."/>
            <person name="Wayne K.J."/>
            <person name="Tettelin H."/>
            <person name="Glass J.I."/>
            <person name="Rusch D."/>
            <person name="Podicherti R."/>
            <person name="Tsui H.-C.T."/>
            <person name="Winkler M.E."/>
        </authorList>
    </citation>
    <scope>NUCLEOTIDE SEQUENCE</scope>
</reference>
<keyword evidence="3" id="KW-0560">Oxidoreductase</keyword>
<dbReference type="InterPro" id="IPR011047">
    <property type="entry name" value="Quinoprotein_ADH-like_sf"/>
</dbReference>
<name>A0A381UWK6_9ZZZZ</name>
<feature type="domain" description="Pyrrolo-quinoline quinone repeat" evidence="4">
    <location>
        <begin position="39"/>
        <end position="461"/>
    </location>
</feature>
<dbReference type="InterPro" id="IPR002372">
    <property type="entry name" value="PQQ_rpt_dom"/>
</dbReference>
<comment type="cofactor">
    <cofactor evidence="1">
        <name>pyrroloquinoline quinone</name>
        <dbReference type="ChEBI" id="CHEBI:58442"/>
    </cofactor>
</comment>
<dbReference type="EMBL" id="UINC01007297">
    <property type="protein sequence ID" value="SVA32532.1"/>
    <property type="molecule type" value="Genomic_DNA"/>
</dbReference>
<feature type="domain" description="Pyrrolo-quinoline quinone repeat" evidence="4">
    <location>
        <begin position="521"/>
        <end position="581"/>
    </location>
</feature>
<evidence type="ECO:0000313" key="5">
    <source>
        <dbReference type="EMBL" id="SVA32532.1"/>
    </source>
</evidence>
<evidence type="ECO:0000256" key="2">
    <source>
        <dbReference type="ARBA" id="ARBA00008156"/>
    </source>
</evidence>
<sequence length="595" mass="63407">MHDHRRRPGVLRMVQVILALTGLLTGASEPARAQQSTDWASQNLNLDNNRFAPLDEINTGNVSRLAEQWTYAAGPNDNIAQATPLVVDGVMYLHSRSTLFALNATTGEALWSSVLDAGDPGGSPVRGPTFVDGNIYAYRGADLYAMDAGTGNPVESFGNEGVLAVVSNALQQKYPDDYPPTLNPVSIGYRITTPPAHHAGTMYVAAALSEGHIPGGLVIATDSDTGAIKWVFNTIPQGPQDEGWEIASDTWSDGARAGGGIWTQPAIDTALGLVYINAGNPSPDYDGSARIGINLFSNSTIALDLETGALRWYYQAVHHDLWDWDHVTGPVLFDVTDDDGQVIKGVAAAGKNCLFYMWDRETGKPLHAMVETLVPTETDVPGEQVWPTQPIPHNAAGVPMTPLCATFVELDDPELAARSSQFYSPYWISKEVIVPHGGSSFGSPSFSPNTGYVYVTGKNGAIALVVNPVGDTLEPGPGSPGHTESYSKLDRISEAFPPKVTVSAYDPITGEQPWQAVLPATSAIGASGNMVTAGNLVFQGVENGGFYALSAETGETLYRYDAPRPIRASPMTYQVDGKQYVTVVATNTVVTLALP</sequence>
<dbReference type="Pfam" id="PF01011">
    <property type="entry name" value="PQQ"/>
    <property type="match status" value="2"/>
</dbReference>
<evidence type="ECO:0000256" key="3">
    <source>
        <dbReference type="ARBA" id="ARBA00023002"/>
    </source>
</evidence>
<dbReference type="PANTHER" id="PTHR32303">
    <property type="entry name" value="QUINOPROTEIN ALCOHOL DEHYDROGENASE (CYTOCHROME C)"/>
    <property type="match status" value="1"/>
</dbReference>
<organism evidence="5">
    <name type="scientific">marine metagenome</name>
    <dbReference type="NCBI Taxonomy" id="408172"/>
    <lineage>
        <taxon>unclassified sequences</taxon>
        <taxon>metagenomes</taxon>
        <taxon>ecological metagenomes</taxon>
    </lineage>
</organism>
<dbReference type="PANTHER" id="PTHR32303:SF10">
    <property type="entry name" value="OUTER MEMBRANE PROTEIN ASSEMBLY FACTOR BAMB"/>
    <property type="match status" value="1"/>
</dbReference>
<accession>A0A381UWK6</accession>
<dbReference type="GO" id="GO:0016491">
    <property type="term" value="F:oxidoreductase activity"/>
    <property type="evidence" value="ECO:0007669"/>
    <property type="project" value="UniProtKB-KW"/>
</dbReference>
<evidence type="ECO:0000259" key="4">
    <source>
        <dbReference type="Pfam" id="PF01011"/>
    </source>
</evidence>
<dbReference type="SUPFAM" id="SSF50998">
    <property type="entry name" value="Quinoprotein alcohol dehydrogenase-like"/>
    <property type="match status" value="1"/>
</dbReference>
<dbReference type="SMART" id="SM00564">
    <property type="entry name" value="PQQ"/>
    <property type="match status" value="4"/>
</dbReference>
<comment type="similarity">
    <text evidence="2">Belongs to the bacterial PQQ dehydrogenase family.</text>
</comment>
<dbReference type="AlphaFoldDB" id="A0A381UWK6"/>
<protein>
    <recommendedName>
        <fullName evidence="4">Pyrrolo-quinoline quinone repeat domain-containing protein</fullName>
    </recommendedName>
</protein>
<dbReference type="Gene3D" id="2.140.10.10">
    <property type="entry name" value="Quinoprotein alcohol dehydrogenase-like superfamily"/>
    <property type="match status" value="1"/>
</dbReference>
<proteinExistence type="inferred from homology"/>